<evidence type="ECO:0000313" key="2">
    <source>
        <dbReference type="EMBL" id="KAJ6669955.1"/>
    </source>
</evidence>
<sequence>MGDKIDCSPESMKLDAVAPSCRPRTIEREWLALPPPRPRWPSTASTADVVELDVPSIAKEDVDEAPLHRHMWNLSLSAPEPNEWYTEASPSPEIGRETH</sequence>
<evidence type="ECO:0000313" key="3">
    <source>
        <dbReference type="Proteomes" id="UP001151529"/>
    </source>
</evidence>
<proteinExistence type="predicted"/>
<evidence type="ECO:0000256" key="1">
    <source>
        <dbReference type="SAM" id="MobiDB-lite"/>
    </source>
</evidence>
<organism evidence="2 3">
    <name type="scientific">Salix viminalis</name>
    <name type="common">Common osier</name>
    <name type="synonym">Basket willow</name>
    <dbReference type="NCBI Taxonomy" id="40686"/>
    <lineage>
        <taxon>Eukaryota</taxon>
        <taxon>Viridiplantae</taxon>
        <taxon>Streptophyta</taxon>
        <taxon>Embryophyta</taxon>
        <taxon>Tracheophyta</taxon>
        <taxon>Spermatophyta</taxon>
        <taxon>Magnoliopsida</taxon>
        <taxon>eudicotyledons</taxon>
        <taxon>Gunneridae</taxon>
        <taxon>Pentapetalae</taxon>
        <taxon>rosids</taxon>
        <taxon>fabids</taxon>
        <taxon>Malpighiales</taxon>
        <taxon>Salicaceae</taxon>
        <taxon>Saliceae</taxon>
        <taxon>Salix</taxon>
    </lineage>
</organism>
<protein>
    <submittedName>
        <fullName evidence="2">Uncharacterized protein</fullName>
    </submittedName>
</protein>
<comment type="caution">
    <text evidence="2">The sequence shown here is derived from an EMBL/GenBank/DDBJ whole genome shotgun (WGS) entry which is preliminary data.</text>
</comment>
<reference evidence="2 3" key="1">
    <citation type="journal article" date="2023" name="Int. J. Mol. Sci.">
        <title>De Novo Assembly and Annotation of 11 Diverse Shrub Willow (Salix) Genomes Reveals Novel Gene Organization in Sex-Linked Regions.</title>
        <authorList>
            <person name="Hyden B."/>
            <person name="Feng K."/>
            <person name="Yates T.B."/>
            <person name="Jawdy S."/>
            <person name="Cereghino C."/>
            <person name="Smart L.B."/>
            <person name="Muchero W."/>
        </authorList>
    </citation>
    <scope>NUCLEOTIDE SEQUENCE [LARGE SCALE GENOMIC DNA]</scope>
    <source>
        <tissue evidence="2">Shoot tip</tissue>
    </source>
</reference>
<keyword evidence="3" id="KW-1185">Reference proteome</keyword>
<name>A0A9Q0NH71_SALVM</name>
<gene>
    <name evidence="2" type="ORF">OIU85_027113</name>
</gene>
<dbReference type="Proteomes" id="UP001151529">
    <property type="component" value="Unassembled WGS sequence"/>
</dbReference>
<feature type="region of interest" description="Disordered" evidence="1">
    <location>
        <begin position="79"/>
        <end position="99"/>
    </location>
</feature>
<dbReference type="EMBL" id="JAPFFL010000780">
    <property type="protein sequence ID" value="KAJ6669955.1"/>
    <property type="molecule type" value="Genomic_DNA"/>
</dbReference>
<accession>A0A9Q0NH71</accession>
<dbReference type="AlphaFoldDB" id="A0A9Q0NH71"/>